<keyword evidence="5 10" id="KW-0328">Glycosyltransferase</keyword>
<dbReference type="InterPro" id="IPR017853">
    <property type="entry name" value="GH"/>
</dbReference>
<comment type="caution">
    <text evidence="11">The sequence shown here is derived from an EMBL/GenBank/DDBJ whole genome shotgun (WGS) entry which is preliminary data.</text>
</comment>
<evidence type="ECO:0000256" key="1">
    <source>
        <dbReference type="ARBA" id="ARBA00000439"/>
    </source>
</evidence>
<evidence type="ECO:0000256" key="7">
    <source>
        <dbReference type="ARBA" id="ARBA00023277"/>
    </source>
</evidence>
<dbReference type="EC" id="2.4.1.25" evidence="3 10"/>
<evidence type="ECO:0000256" key="2">
    <source>
        <dbReference type="ARBA" id="ARBA00005684"/>
    </source>
</evidence>
<protein>
    <recommendedName>
        <fullName evidence="4 10">4-alpha-glucanotransferase</fullName>
        <ecNumber evidence="3 10">2.4.1.25</ecNumber>
    </recommendedName>
    <alternativeName>
        <fullName evidence="8 10">Amylomaltase</fullName>
    </alternativeName>
    <alternativeName>
        <fullName evidence="9 10">Disproportionating enzyme</fullName>
    </alternativeName>
</protein>
<comment type="similarity">
    <text evidence="2 10">Belongs to the disproportionating enzyme family.</text>
</comment>
<dbReference type="PANTHER" id="PTHR32438">
    <property type="entry name" value="4-ALPHA-GLUCANOTRANSFERASE DPE1, CHLOROPLASTIC/AMYLOPLASTIC"/>
    <property type="match status" value="1"/>
</dbReference>
<dbReference type="GO" id="GO:0005975">
    <property type="term" value="P:carbohydrate metabolic process"/>
    <property type="evidence" value="ECO:0007669"/>
    <property type="project" value="InterPro"/>
</dbReference>
<dbReference type="NCBIfam" id="NF011080">
    <property type="entry name" value="PRK14508.1-3"/>
    <property type="match status" value="1"/>
</dbReference>
<name>A0A4Q7V5Y9_9BURK</name>
<evidence type="ECO:0000256" key="9">
    <source>
        <dbReference type="ARBA" id="ARBA00031501"/>
    </source>
</evidence>
<dbReference type="PANTHER" id="PTHR32438:SF5">
    <property type="entry name" value="4-ALPHA-GLUCANOTRANSFERASE DPE1, CHLOROPLASTIC_AMYLOPLASTIC"/>
    <property type="match status" value="1"/>
</dbReference>
<dbReference type="EMBL" id="SHKP01000010">
    <property type="protein sequence ID" value="RZT91981.1"/>
    <property type="molecule type" value="Genomic_DNA"/>
</dbReference>
<keyword evidence="12" id="KW-1185">Reference proteome</keyword>
<dbReference type="InterPro" id="IPR003385">
    <property type="entry name" value="Glyco_hydro_77"/>
</dbReference>
<dbReference type="GO" id="GO:0004134">
    <property type="term" value="F:4-alpha-glucanotransferase activity"/>
    <property type="evidence" value="ECO:0007669"/>
    <property type="project" value="UniProtKB-EC"/>
</dbReference>
<sequence length="525" mass="58096">MSLASTERLAGVLLHPTSLPGPHGCGDFGPAAYHYIDWLATAGQRLWQVLPLTPVGPGNSAYASVSAFAGSPLLVALEPLVERGWLASPSAEELAVLPHDRVDFDRVAPWRMSQLRAAEAGFRAKATTTERAAFTAFCDAQSHWLADYTLFMAIDEQYRAEQCWAWARWAPGLAMREPSALAAARQKHAAEIDFHAFVQWCFFTQWRALMDYAHGKGVQIVGDLPIFVAHHSADCWANRHLFLLDAAGEPQVVAGVPPDFFSATGQRWGNPLYDWEAMAKDGFAWWIARVKHEMTRGDLVRIDHFRGFAGYWEIPASCPTAIDGRWVPAPGQALFEALSRAFDGELPVIAEDLGVITPDVEALRDGFGLPGMKILQFGFGGDGAHEFLPHNFKSANCCVYTGTHDNDTARGWWYGATERERGYAAAYLGTESAPVDEHNVHWAMIRTCWASIARIAVCQMQDALGLDGHARMNVPGQMGHWTWRFQWSQVGPEPAEHLMRLSATYGRAPIERLGLAAYPVDRQLP</sequence>
<evidence type="ECO:0000256" key="6">
    <source>
        <dbReference type="ARBA" id="ARBA00022679"/>
    </source>
</evidence>
<keyword evidence="6 10" id="KW-0808">Transferase</keyword>
<evidence type="ECO:0000256" key="8">
    <source>
        <dbReference type="ARBA" id="ARBA00031423"/>
    </source>
</evidence>
<accession>A0A4Q7V5Y9</accession>
<keyword evidence="7 10" id="KW-0119">Carbohydrate metabolism</keyword>
<dbReference type="OrthoDB" id="9761577at2"/>
<dbReference type="AlphaFoldDB" id="A0A4Q7V5Y9"/>
<evidence type="ECO:0000256" key="5">
    <source>
        <dbReference type="ARBA" id="ARBA00022676"/>
    </source>
</evidence>
<dbReference type="RefSeq" id="WP_130434842.1">
    <property type="nucleotide sequence ID" value="NZ_SHKP01000010.1"/>
</dbReference>
<dbReference type="NCBIfam" id="TIGR00217">
    <property type="entry name" value="malQ"/>
    <property type="match status" value="1"/>
</dbReference>
<dbReference type="Proteomes" id="UP000293671">
    <property type="component" value="Unassembled WGS sequence"/>
</dbReference>
<evidence type="ECO:0000256" key="4">
    <source>
        <dbReference type="ARBA" id="ARBA00020295"/>
    </source>
</evidence>
<proteinExistence type="inferred from homology"/>
<evidence type="ECO:0000256" key="3">
    <source>
        <dbReference type="ARBA" id="ARBA00012560"/>
    </source>
</evidence>
<gene>
    <name evidence="11" type="ORF">EV670_3658</name>
</gene>
<evidence type="ECO:0000313" key="12">
    <source>
        <dbReference type="Proteomes" id="UP000293671"/>
    </source>
</evidence>
<evidence type="ECO:0000313" key="11">
    <source>
        <dbReference type="EMBL" id="RZT91981.1"/>
    </source>
</evidence>
<reference evidence="11 12" key="1">
    <citation type="submission" date="2019-02" db="EMBL/GenBank/DDBJ databases">
        <title>Genomic Encyclopedia of Type Strains, Phase IV (KMG-IV): sequencing the most valuable type-strain genomes for metagenomic binning, comparative biology and taxonomic classification.</title>
        <authorList>
            <person name="Goeker M."/>
        </authorList>
    </citation>
    <scope>NUCLEOTIDE SEQUENCE [LARGE SCALE GENOMIC DNA]</scope>
    <source>
        <strain evidence="11 12">DSM 19570</strain>
    </source>
</reference>
<dbReference type="Pfam" id="PF02446">
    <property type="entry name" value="Glyco_hydro_77"/>
    <property type="match status" value="1"/>
</dbReference>
<dbReference type="Gene3D" id="3.20.20.80">
    <property type="entry name" value="Glycosidases"/>
    <property type="match status" value="1"/>
</dbReference>
<organism evidence="11 12">
    <name type="scientific">Rivibacter subsaxonicus</name>
    <dbReference type="NCBI Taxonomy" id="457575"/>
    <lineage>
        <taxon>Bacteria</taxon>
        <taxon>Pseudomonadati</taxon>
        <taxon>Pseudomonadota</taxon>
        <taxon>Betaproteobacteria</taxon>
        <taxon>Burkholderiales</taxon>
        <taxon>Rivibacter</taxon>
    </lineage>
</organism>
<evidence type="ECO:0000256" key="10">
    <source>
        <dbReference type="RuleBase" id="RU361207"/>
    </source>
</evidence>
<comment type="catalytic activity">
    <reaction evidence="1 10">
        <text>Transfers a segment of a (1-&gt;4)-alpha-D-glucan to a new position in an acceptor, which may be glucose or a (1-&gt;4)-alpha-D-glucan.</text>
        <dbReference type="EC" id="2.4.1.25"/>
    </reaction>
</comment>
<dbReference type="SUPFAM" id="SSF51445">
    <property type="entry name" value="(Trans)glycosidases"/>
    <property type="match status" value="1"/>
</dbReference>